<evidence type="ECO:0000313" key="2">
    <source>
        <dbReference type="Proteomes" id="UP000237105"/>
    </source>
</evidence>
<dbReference type="Proteomes" id="UP000237105">
    <property type="component" value="Unassembled WGS sequence"/>
</dbReference>
<accession>A0A2P5AAS3</accession>
<dbReference type="AlphaFoldDB" id="A0A2P5AAS3"/>
<feature type="non-terminal residue" evidence="1">
    <location>
        <position position="66"/>
    </location>
</feature>
<reference evidence="2" key="1">
    <citation type="submission" date="2016-06" db="EMBL/GenBank/DDBJ databases">
        <title>Parallel loss of symbiosis genes in relatives of nitrogen-fixing non-legume Parasponia.</title>
        <authorList>
            <person name="Van Velzen R."/>
            <person name="Holmer R."/>
            <person name="Bu F."/>
            <person name="Rutten L."/>
            <person name="Van Zeijl A."/>
            <person name="Liu W."/>
            <person name="Santuari L."/>
            <person name="Cao Q."/>
            <person name="Sharma T."/>
            <person name="Shen D."/>
            <person name="Roswanjaya Y."/>
            <person name="Wardhani T."/>
            <person name="Kalhor M.S."/>
            <person name="Jansen J."/>
            <person name="Van den Hoogen J."/>
            <person name="Gungor B."/>
            <person name="Hartog M."/>
            <person name="Hontelez J."/>
            <person name="Verver J."/>
            <person name="Yang W.-C."/>
            <person name="Schijlen E."/>
            <person name="Repin R."/>
            <person name="Schilthuizen M."/>
            <person name="Schranz E."/>
            <person name="Heidstra R."/>
            <person name="Miyata K."/>
            <person name="Fedorova E."/>
            <person name="Kohlen W."/>
            <person name="Bisseling T."/>
            <person name="Smit S."/>
            <person name="Geurts R."/>
        </authorList>
    </citation>
    <scope>NUCLEOTIDE SEQUENCE [LARGE SCALE GENOMIC DNA]</scope>
    <source>
        <strain evidence="2">cv. WU1-14</strain>
    </source>
</reference>
<name>A0A2P5AAS3_PARAD</name>
<evidence type="ECO:0000313" key="1">
    <source>
        <dbReference type="EMBL" id="PON33639.1"/>
    </source>
</evidence>
<sequence length="66" mass="7351">MAVDHYVIFHSWTSRPMQDLTQGVECYGNSVLSLLACLSSTIEGSTLDTQQESNVHLILLCEDGRH</sequence>
<dbReference type="EMBL" id="JXTB01000714">
    <property type="protein sequence ID" value="PON33639.1"/>
    <property type="molecule type" value="Genomic_DNA"/>
</dbReference>
<organism evidence="1 2">
    <name type="scientific">Parasponia andersonii</name>
    <name type="common">Sponia andersonii</name>
    <dbReference type="NCBI Taxonomy" id="3476"/>
    <lineage>
        <taxon>Eukaryota</taxon>
        <taxon>Viridiplantae</taxon>
        <taxon>Streptophyta</taxon>
        <taxon>Embryophyta</taxon>
        <taxon>Tracheophyta</taxon>
        <taxon>Spermatophyta</taxon>
        <taxon>Magnoliopsida</taxon>
        <taxon>eudicotyledons</taxon>
        <taxon>Gunneridae</taxon>
        <taxon>Pentapetalae</taxon>
        <taxon>rosids</taxon>
        <taxon>fabids</taxon>
        <taxon>Rosales</taxon>
        <taxon>Cannabaceae</taxon>
        <taxon>Parasponia</taxon>
    </lineage>
</organism>
<comment type="caution">
    <text evidence="1">The sequence shown here is derived from an EMBL/GenBank/DDBJ whole genome shotgun (WGS) entry which is preliminary data.</text>
</comment>
<keyword evidence="2" id="KW-1185">Reference proteome</keyword>
<protein>
    <submittedName>
        <fullName evidence="1">Uncharacterized protein</fullName>
    </submittedName>
</protein>
<proteinExistence type="predicted"/>
<gene>
    <name evidence="1" type="ORF">PanWU01x14_351160</name>
</gene>